<keyword evidence="2" id="KW-0238">DNA-binding</keyword>
<dbReference type="SMART" id="SM00342">
    <property type="entry name" value="HTH_ARAC"/>
    <property type="match status" value="1"/>
</dbReference>
<evidence type="ECO:0000313" key="6">
    <source>
        <dbReference type="Proteomes" id="UP000633365"/>
    </source>
</evidence>
<evidence type="ECO:0000256" key="1">
    <source>
        <dbReference type="ARBA" id="ARBA00023015"/>
    </source>
</evidence>
<dbReference type="InterPro" id="IPR009057">
    <property type="entry name" value="Homeodomain-like_sf"/>
</dbReference>
<dbReference type="InterPro" id="IPR020449">
    <property type="entry name" value="Tscrpt_reg_AraC-type_HTH"/>
</dbReference>
<dbReference type="PROSITE" id="PS01124">
    <property type="entry name" value="HTH_ARAC_FAMILY_2"/>
    <property type="match status" value="1"/>
</dbReference>
<dbReference type="GO" id="GO:0043565">
    <property type="term" value="F:sequence-specific DNA binding"/>
    <property type="evidence" value="ECO:0007669"/>
    <property type="project" value="InterPro"/>
</dbReference>
<protein>
    <submittedName>
        <fullName evidence="5">AraC family transcriptional regulator</fullName>
    </submittedName>
</protein>
<dbReference type="InterPro" id="IPR003313">
    <property type="entry name" value="AraC-bd"/>
</dbReference>
<dbReference type="InterPro" id="IPR037923">
    <property type="entry name" value="HTH-like"/>
</dbReference>
<dbReference type="Pfam" id="PF12833">
    <property type="entry name" value="HTH_18"/>
    <property type="match status" value="1"/>
</dbReference>
<dbReference type="InterPro" id="IPR018060">
    <property type="entry name" value="HTH_AraC"/>
</dbReference>
<evidence type="ECO:0000256" key="2">
    <source>
        <dbReference type="ARBA" id="ARBA00023125"/>
    </source>
</evidence>
<reference evidence="5" key="1">
    <citation type="submission" date="2021-01" db="EMBL/GenBank/DDBJ databases">
        <title>Genome public.</title>
        <authorList>
            <person name="Liu C."/>
            <person name="Sun Q."/>
        </authorList>
    </citation>
    <scope>NUCLEOTIDE SEQUENCE</scope>
    <source>
        <strain evidence="5">M6</strain>
    </source>
</reference>
<dbReference type="SUPFAM" id="SSF46689">
    <property type="entry name" value="Homeodomain-like"/>
    <property type="match status" value="2"/>
</dbReference>
<dbReference type="SUPFAM" id="SSF51215">
    <property type="entry name" value="Regulatory protein AraC"/>
    <property type="match status" value="1"/>
</dbReference>
<evidence type="ECO:0000313" key="5">
    <source>
        <dbReference type="EMBL" id="MBK6089599.1"/>
    </source>
</evidence>
<dbReference type="Gene3D" id="1.10.10.60">
    <property type="entry name" value="Homeodomain-like"/>
    <property type="match status" value="2"/>
</dbReference>
<keyword evidence="6" id="KW-1185">Reference proteome</keyword>
<keyword evidence="3" id="KW-0804">Transcription</keyword>
<dbReference type="Pfam" id="PF02311">
    <property type="entry name" value="AraC_binding"/>
    <property type="match status" value="1"/>
</dbReference>
<dbReference type="Gene3D" id="2.60.120.10">
    <property type="entry name" value="Jelly Rolls"/>
    <property type="match status" value="1"/>
</dbReference>
<feature type="domain" description="HTH araC/xylS-type" evidence="4">
    <location>
        <begin position="188"/>
        <end position="286"/>
    </location>
</feature>
<gene>
    <name evidence="5" type="ORF">JKK62_13280</name>
</gene>
<dbReference type="EMBL" id="JAEQMG010000145">
    <property type="protein sequence ID" value="MBK6089599.1"/>
    <property type="molecule type" value="Genomic_DNA"/>
</dbReference>
<dbReference type="PRINTS" id="PR00032">
    <property type="entry name" value="HTHARAC"/>
</dbReference>
<proteinExistence type="predicted"/>
<evidence type="ECO:0000256" key="3">
    <source>
        <dbReference type="ARBA" id="ARBA00023163"/>
    </source>
</evidence>
<dbReference type="PANTHER" id="PTHR43280">
    <property type="entry name" value="ARAC-FAMILY TRANSCRIPTIONAL REGULATOR"/>
    <property type="match status" value="1"/>
</dbReference>
<dbReference type="GO" id="GO:0003700">
    <property type="term" value="F:DNA-binding transcription factor activity"/>
    <property type="evidence" value="ECO:0007669"/>
    <property type="project" value="InterPro"/>
</dbReference>
<dbReference type="Proteomes" id="UP000633365">
    <property type="component" value="Unassembled WGS sequence"/>
</dbReference>
<dbReference type="InterPro" id="IPR014710">
    <property type="entry name" value="RmlC-like_jellyroll"/>
</dbReference>
<dbReference type="RefSeq" id="WP_201428309.1">
    <property type="nucleotide sequence ID" value="NZ_JAEQMG010000145.1"/>
</dbReference>
<name>A0A934WTF3_9FIRM</name>
<comment type="caution">
    <text evidence="5">The sequence shown here is derived from an EMBL/GenBank/DDBJ whole genome shotgun (WGS) entry which is preliminary data.</text>
</comment>
<evidence type="ECO:0000259" key="4">
    <source>
        <dbReference type="PROSITE" id="PS01124"/>
    </source>
</evidence>
<organism evidence="5 6">
    <name type="scientific">Ruminococcus difficilis</name>
    <dbReference type="NCBI Taxonomy" id="2763069"/>
    <lineage>
        <taxon>Bacteria</taxon>
        <taxon>Bacillati</taxon>
        <taxon>Bacillota</taxon>
        <taxon>Clostridia</taxon>
        <taxon>Eubacteriales</taxon>
        <taxon>Oscillospiraceae</taxon>
        <taxon>Ruminococcus</taxon>
    </lineage>
</organism>
<sequence length="289" mass="34359">MSAYQETKVHGTHDFPFAVYRGLVPEWLSDFPLHWHEEMEIIYVEKGSVSISIRNTEYLVRGGEFVLIHPQTIHSIRQHEDDRGFYHNILFRFSMLESGADDLCRKKYLEPIYNRQLLMPEYIDISHPLNEKLTPLIRILWSHQRDRQFRDEMLIKAKLFEVLYHILEYCEEADKERAYEDIVFDKLKLSLNYLEENFAENITADTMAAVSNYSVSHFSKLFKQMTGESLTQYLKNYRLEIAANRLRHEPTKVSEIALSCGFSNLSYFSRAFYQKFHMTPSEYRKTPEL</sequence>
<accession>A0A934WTF3</accession>
<dbReference type="AlphaFoldDB" id="A0A934WTF3"/>
<dbReference type="PANTHER" id="PTHR43280:SF28">
    <property type="entry name" value="HTH-TYPE TRANSCRIPTIONAL ACTIVATOR RHAS"/>
    <property type="match status" value="1"/>
</dbReference>
<keyword evidence="1" id="KW-0805">Transcription regulation</keyword>